<name>A0A397G901_9GLOM</name>
<dbReference type="Gene3D" id="3.90.70.10">
    <property type="entry name" value="Cysteine proteinases"/>
    <property type="match status" value="1"/>
</dbReference>
<dbReference type="InterPro" id="IPR038765">
    <property type="entry name" value="Papain-like_cys_pep_sf"/>
</dbReference>
<dbReference type="InterPro" id="IPR050164">
    <property type="entry name" value="Peptidase_C19"/>
</dbReference>
<evidence type="ECO:0000256" key="6">
    <source>
        <dbReference type="SAM" id="MobiDB-lite"/>
    </source>
</evidence>
<evidence type="ECO:0000313" key="8">
    <source>
        <dbReference type="EMBL" id="RHZ46098.1"/>
    </source>
</evidence>
<dbReference type="PROSITE" id="PS00972">
    <property type="entry name" value="USP_1"/>
    <property type="match status" value="1"/>
</dbReference>
<evidence type="ECO:0000256" key="2">
    <source>
        <dbReference type="ARBA" id="ARBA00009085"/>
    </source>
</evidence>
<dbReference type="SUPFAM" id="SSF54001">
    <property type="entry name" value="Cysteine proteinases"/>
    <property type="match status" value="1"/>
</dbReference>
<gene>
    <name evidence="8" type="ORF">Glove_634g16</name>
</gene>
<dbReference type="InterPro" id="IPR028889">
    <property type="entry name" value="USP"/>
</dbReference>
<evidence type="ECO:0000256" key="5">
    <source>
        <dbReference type="ARBA" id="ARBA00022801"/>
    </source>
</evidence>
<dbReference type="PANTHER" id="PTHR24006:SF733">
    <property type="entry name" value="RE52890P"/>
    <property type="match status" value="1"/>
</dbReference>
<dbReference type="GO" id="GO:0016579">
    <property type="term" value="P:protein deubiquitination"/>
    <property type="evidence" value="ECO:0007669"/>
    <property type="project" value="InterPro"/>
</dbReference>
<dbReference type="GO" id="GO:0005634">
    <property type="term" value="C:nucleus"/>
    <property type="evidence" value="ECO:0007669"/>
    <property type="project" value="TreeGrafter"/>
</dbReference>
<sequence>MSLLKWMGMAPSGKTSTNEAWGSGSEKYFGLENFGNTCYCNSIIQALYFCKPFRECVVRFPNVQMIPMANSSLLSPSSSNTQTTITLTNGIASKKETNNSGDNKANGDPNSTSVQGIEDTLFSALKDLFWKINSQKKRQGVLAPSHFITKLKKENGLCKCIIIEKFGLSNRTFSVNATSRCPRIFKLCS</sequence>
<feature type="domain" description="USP" evidence="7">
    <location>
        <begin position="29"/>
        <end position="189"/>
    </location>
</feature>
<accession>A0A397G901</accession>
<dbReference type="PANTHER" id="PTHR24006">
    <property type="entry name" value="UBIQUITIN CARBOXYL-TERMINAL HYDROLASE"/>
    <property type="match status" value="1"/>
</dbReference>
<dbReference type="AlphaFoldDB" id="A0A397G901"/>
<dbReference type="GO" id="GO:0005829">
    <property type="term" value="C:cytosol"/>
    <property type="evidence" value="ECO:0007669"/>
    <property type="project" value="TreeGrafter"/>
</dbReference>
<evidence type="ECO:0000256" key="3">
    <source>
        <dbReference type="ARBA" id="ARBA00012759"/>
    </source>
</evidence>
<dbReference type="EMBL" id="PQFF01000525">
    <property type="protein sequence ID" value="RHZ46098.1"/>
    <property type="molecule type" value="Genomic_DNA"/>
</dbReference>
<dbReference type="STRING" id="1348612.A0A397G901"/>
<dbReference type="GO" id="GO:0004843">
    <property type="term" value="F:cysteine-type deubiquitinase activity"/>
    <property type="evidence" value="ECO:0007669"/>
    <property type="project" value="UniProtKB-EC"/>
</dbReference>
<evidence type="ECO:0000259" key="7">
    <source>
        <dbReference type="PROSITE" id="PS50235"/>
    </source>
</evidence>
<dbReference type="EC" id="3.4.19.12" evidence="3"/>
<dbReference type="InterPro" id="IPR001394">
    <property type="entry name" value="Peptidase_C19_UCH"/>
</dbReference>
<feature type="region of interest" description="Disordered" evidence="6">
    <location>
        <begin position="89"/>
        <end position="112"/>
    </location>
</feature>
<organism evidence="8 9">
    <name type="scientific">Diversispora epigaea</name>
    <dbReference type="NCBI Taxonomy" id="1348612"/>
    <lineage>
        <taxon>Eukaryota</taxon>
        <taxon>Fungi</taxon>
        <taxon>Fungi incertae sedis</taxon>
        <taxon>Mucoromycota</taxon>
        <taxon>Glomeromycotina</taxon>
        <taxon>Glomeromycetes</taxon>
        <taxon>Diversisporales</taxon>
        <taxon>Diversisporaceae</taxon>
        <taxon>Diversispora</taxon>
    </lineage>
</organism>
<comment type="catalytic activity">
    <reaction evidence="1">
        <text>Thiol-dependent hydrolysis of ester, thioester, amide, peptide and isopeptide bonds formed by the C-terminal Gly of ubiquitin (a 76-residue protein attached to proteins as an intracellular targeting signal).</text>
        <dbReference type="EC" id="3.4.19.12"/>
    </reaction>
</comment>
<dbReference type="Proteomes" id="UP000266861">
    <property type="component" value="Unassembled WGS sequence"/>
</dbReference>
<keyword evidence="9" id="KW-1185">Reference proteome</keyword>
<comment type="caution">
    <text evidence="8">The sequence shown here is derived from an EMBL/GenBank/DDBJ whole genome shotgun (WGS) entry which is preliminary data.</text>
</comment>
<dbReference type="PROSITE" id="PS50235">
    <property type="entry name" value="USP_3"/>
    <property type="match status" value="1"/>
</dbReference>
<proteinExistence type="inferred from homology"/>
<evidence type="ECO:0000256" key="4">
    <source>
        <dbReference type="ARBA" id="ARBA00022670"/>
    </source>
</evidence>
<dbReference type="GO" id="GO:0006508">
    <property type="term" value="P:proteolysis"/>
    <property type="evidence" value="ECO:0007669"/>
    <property type="project" value="UniProtKB-KW"/>
</dbReference>
<keyword evidence="5" id="KW-0378">Hydrolase</keyword>
<dbReference type="InterPro" id="IPR018200">
    <property type="entry name" value="USP_CS"/>
</dbReference>
<evidence type="ECO:0000256" key="1">
    <source>
        <dbReference type="ARBA" id="ARBA00000707"/>
    </source>
</evidence>
<dbReference type="Pfam" id="PF00443">
    <property type="entry name" value="UCH"/>
    <property type="match status" value="1"/>
</dbReference>
<dbReference type="OrthoDB" id="27652at2759"/>
<protein>
    <recommendedName>
        <fullName evidence="3">ubiquitinyl hydrolase 1</fullName>
        <ecNumber evidence="3">3.4.19.12</ecNumber>
    </recommendedName>
</protein>
<evidence type="ECO:0000313" key="9">
    <source>
        <dbReference type="Proteomes" id="UP000266861"/>
    </source>
</evidence>
<comment type="similarity">
    <text evidence="2">Belongs to the peptidase C19 family.</text>
</comment>
<keyword evidence="4" id="KW-0645">Protease</keyword>
<feature type="compositionally biased region" description="Polar residues" evidence="6">
    <location>
        <begin position="98"/>
        <end position="112"/>
    </location>
</feature>
<reference evidence="8 9" key="1">
    <citation type="submission" date="2018-08" db="EMBL/GenBank/DDBJ databases">
        <title>Genome and evolution of the arbuscular mycorrhizal fungus Diversispora epigaea (formerly Glomus versiforme) and its bacterial endosymbionts.</title>
        <authorList>
            <person name="Sun X."/>
            <person name="Fei Z."/>
            <person name="Harrison M."/>
        </authorList>
    </citation>
    <scope>NUCLEOTIDE SEQUENCE [LARGE SCALE GENOMIC DNA]</scope>
    <source>
        <strain evidence="8 9">IT104</strain>
    </source>
</reference>